<organism evidence="1 2">
    <name type="scientific">Panagrolaimus sp. ES5</name>
    <dbReference type="NCBI Taxonomy" id="591445"/>
    <lineage>
        <taxon>Eukaryota</taxon>
        <taxon>Metazoa</taxon>
        <taxon>Ecdysozoa</taxon>
        <taxon>Nematoda</taxon>
        <taxon>Chromadorea</taxon>
        <taxon>Rhabditida</taxon>
        <taxon>Tylenchina</taxon>
        <taxon>Panagrolaimomorpha</taxon>
        <taxon>Panagrolaimoidea</taxon>
        <taxon>Panagrolaimidae</taxon>
        <taxon>Panagrolaimus</taxon>
    </lineage>
</organism>
<name>A0AC34G449_9BILA</name>
<dbReference type="Proteomes" id="UP000887579">
    <property type="component" value="Unplaced"/>
</dbReference>
<proteinExistence type="predicted"/>
<dbReference type="WBParaSite" id="ES5_v2.g23984.t1">
    <property type="protein sequence ID" value="ES5_v2.g23984.t1"/>
    <property type="gene ID" value="ES5_v2.g23984"/>
</dbReference>
<evidence type="ECO:0000313" key="1">
    <source>
        <dbReference type="Proteomes" id="UP000887579"/>
    </source>
</evidence>
<protein>
    <submittedName>
        <fullName evidence="2">Uncharacterized protein</fullName>
    </submittedName>
</protein>
<accession>A0AC34G449</accession>
<evidence type="ECO:0000313" key="2">
    <source>
        <dbReference type="WBParaSite" id="ES5_v2.g23984.t1"/>
    </source>
</evidence>
<sequence>MINTRLYIQLWSPLSLRFLHKNKKWERTIIVKLEMTEMRVLAYVSQNANTRYWRFVTQCSKGYNNYCNNYFTVTTIKFKKQY</sequence>
<reference evidence="2" key="1">
    <citation type="submission" date="2022-11" db="UniProtKB">
        <authorList>
            <consortium name="WormBaseParasite"/>
        </authorList>
    </citation>
    <scope>IDENTIFICATION</scope>
</reference>